<comment type="similarity">
    <text evidence="2">Belongs to the VPS10-related sortilin family. SORCS subfamily.</text>
</comment>
<dbReference type="PROSITE" id="PS50093">
    <property type="entry name" value="PKD"/>
    <property type="match status" value="1"/>
</dbReference>
<evidence type="ECO:0000313" key="8">
    <source>
        <dbReference type="Proteomes" id="UP000828390"/>
    </source>
</evidence>
<protein>
    <recommendedName>
        <fullName evidence="6">PKD domain-containing protein</fullName>
    </recommendedName>
</protein>
<reference evidence="7" key="2">
    <citation type="submission" date="2020-11" db="EMBL/GenBank/DDBJ databases">
        <authorList>
            <person name="McCartney M.A."/>
            <person name="Auch B."/>
            <person name="Kono T."/>
            <person name="Mallez S."/>
            <person name="Becker A."/>
            <person name="Gohl D.M."/>
            <person name="Silverstein K.A.T."/>
            <person name="Koren S."/>
            <person name="Bechman K.B."/>
            <person name="Herman A."/>
            <person name="Abrahante J.E."/>
            <person name="Garbe J."/>
        </authorList>
    </citation>
    <scope>NUCLEOTIDE SEQUENCE</scope>
    <source>
        <strain evidence="7">Duluth1</strain>
        <tissue evidence="7">Whole animal</tissue>
    </source>
</reference>
<dbReference type="CDD" id="cd00146">
    <property type="entry name" value="PKD"/>
    <property type="match status" value="1"/>
</dbReference>
<dbReference type="InterPro" id="IPR000601">
    <property type="entry name" value="PKD_dom"/>
</dbReference>
<evidence type="ECO:0000256" key="5">
    <source>
        <dbReference type="SAM" id="Phobius"/>
    </source>
</evidence>
<dbReference type="InterPro" id="IPR050310">
    <property type="entry name" value="VPS10-sortilin"/>
</dbReference>
<evidence type="ECO:0000256" key="3">
    <source>
        <dbReference type="ARBA" id="ARBA00022737"/>
    </source>
</evidence>
<gene>
    <name evidence="7" type="ORF">DPMN_168741</name>
</gene>
<evidence type="ECO:0000313" key="7">
    <source>
        <dbReference type="EMBL" id="KAH3790539.1"/>
    </source>
</evidence>
<sequence length="1005" mass="112516">MLSSPANRTQTILTDLANGRLAVTKDSGASWVVVKLQFAPHRLLLHPVFKDLVLGYDLRRLKLYVSEDFGSTWCLLRERVTERFFWAVQGVDKEPRTVHMELQDPVGPVTYFACIAPACDPVPTDKSLGNIDFYSLIVEREYIFVQKSTDDITFLYVSYNRGPFQKAFFPTNLQALDFNVVDTTDQQVFIAIDFEGNIANLYLSDITGQYYVTSVENVVGLRYPGKFDVDLVKVKGLKGIYLVNKFETPVANDMAVMSQRTYITYNKGGHWRLLDVPPEAKHLCHEPDNCHLHLHIGLTNAFLAIPLVETIAEAPGLILAHGTTGTFLDLTTSHVFISRDAGLTWIPAPFVGNYFLTILDQGGAISAILADRVPTNTVHYSCTEGATWSTHNFTEEDIIIEGVVNEPGSTTLISSVFGHADPNAGWSLFKLDYSSVLTWQCGDEDFEMWSPAPVAQNDASTGCIMGEHLVYERRKMMAECYYGADYYRPKSQQNCTCGPEDFECDFGYKLAPDGTSCVPSDWFNPDFLPAPVCTDGRYNKSSGYRRVTSSSCERGDVTLYLPVLTPCPLLPPRGLKISSPRTCVQLGTNVTFHLTQESGSEKETVYTWNFGDGTDPVTYTGLQRAAMVTRSFNAKGRFNITVTAVNSKGSAEAVFTINAEIEIYSVLVEIPWGVRTGIPSYFNVTVLGTDNDTSFAQENTLHFVWEFKNKLTGSIRQLTWQNVIQQEFKQPGEYILTLNVYNSVSSVFYTQSVVVYEEITTVRIHFSDEIHYYDSESLNIRQALAEILCHNLAQILGIRRTRIIMSVPPMHPAVGDLTVLPPYPKEDTTYMVVKNLIDQAQHKYLSFPLFTRDDVVTIMDARILDLRTGSESPTAPPITAPPITITVPVNVTMVTMQQERHSLLAVYISIPVCCIMVAIAVSVKIYYKKKLKSQRKYYPIVRHRARVHHDSTCSCGEEDILGMEEPEDTIIPDSGYPGNEPTLMILNEPVTSQTPTNNRLSALRC</sequence>
<dbReference type="InterPro" id="IPR031777">
    <property type="entry name" value="Sortilin_C"/>
</dbReference>
<dbReference type="Pfam" id="PF00801">
    <property type="entry name" value="PKD"/>
    <property type="match status" value="1"/>
</dbReference>
<dbReference type="InterPro" id="IPR022409">
    <property type="entry name" value="PKD/Chitinase_dom"/>
</dbReference>
<dbReference type="EMBL" id="JAIWYP010000008">
    <property type="protein sequence ID" value="KAH3790539.1"/>
    <property type="molecule type" value="Genomic_DNA"/>
</dbReference>
<proteinExistence type="inferred from homology"/>
<reference evidence="7" key="1">
    <citation type="journal article" date="2019" name="bioRxiv">
        <title>The Genome of the Zebra Mussel, Dreissena polymorpha: A Resource for Invasive Species Research.</title>
        <authorList>
            <person name="McCartney M.A."/>
            <person name="Auch B."/>
            <person name="Kono T."/>
            <person name="Mallez S."/>
            <person name="Zhang Y."/>
            <person name="Obille A."/>
            <person name="Becker A."/>
            <person name="Abrahante J.E."/>
            <person name="Garbe J."/>
            <person name="Badalamenti J.P."/>
            <person name="Herman A."/>
            <person name="Mangelson H."/>
            <person name="Liachko I."/>
            <person name="Sullivan S."/>
            <person name="Sone E.D."/>
            <person name="Koren S."/>
            <person name="Silverstein K.A.T."/>
            <person name="Beckman K.B."/>
            <person name="Gohl D.M."/>
        </authorList>
    </citation>
    <scope>NUCLEOTIDE SEQUENCE</scope>
    <source>
        <strain evidence="7">Duluth1</strain>
        <tissue evidence="7">Whole animal</tissue>
    </source>
</reference>
<dbReference type="SMART" id="SM00089">
    <property type="entry name" value="PKD"/>
    <property type="match status" value="1"/>
</dbReference>
<feature type="domain" description="PKD" evidence="6">
    <location>
        <begin position="596"/>
        <end position="666"/>
    </location>
</feature>
<keyword evidence="3" id="KW-0677">Repeat</keyword>
<dbReference type="AlphaFoldDB" id="A0A9D4F186"/>
<dbReference type="InterPro" id="IPR013783">
    <property type="entry name" value="Ig-like_fold"/>
</dbReference>
<dbReference type="Gene3D" id="2.60.40.10">
    <property type="entry name" value="Immunoglobulins"/>
    <property type="match status" value="1"/>
</dbReference>
<dbReference type="Proteomes" id="UP000828390">
    <property type="component" value="Unassembled WGS sequence"/>
</dbReference>
<comment type="caution">
    <text evidence="7">The sequence shown here is derived from an EMBL/GenBank/DDBJ whole genome shotgun (WGS) entry which is preliminary data.</text>
</comment>
<evidence type="ECO:0000256" key="4">
    <source>
        <dbReference type="ARBA" id="ARBA00023180"/>
    </source>
</evidence>
<dbReference type="Pfam" id="PF15902">
    <property type="entry name" value="Sortilin-Vps10"/>
    <property type="match status" value="1"/>
</dbReference>
<dbReference type="Pfam" id="PF15901">
    <property type="entry name" value="Sortilin_C"/>
    <property type="match status" value="1"/>
</dbReference>
<keyword evidence="5" id="KW-0472">Membrane</keyword>
<keyword evidence="8" id="KW-1185">Reference proteome</keyword>
<dbReference type="InterPro" id="IPR031778">
    <property type="entry name" value="Sortilin_N"/>
</dbReference>
<dbReference type="GO" id="GO:0005794">
    <property type="term" value="C:Golgi apparatus"/>
    <property type="evidence" value="ECO:0007669"/>
    <property type="project" value="TreeGrafter"/>
</dbReference>
<dbReference type="InterPro" id="IPR006581">
    <property type="entry name" value="VPS10"/>
</dbReference>
<dbReference type="SUPFAM" id="SSF110296">
    <property type="entry name" value="Oligoxyloglucan reducing end-specific cellobiohydrolase"/>
    <property type="match status" value="1"/>
</dbReference>
<dbReference type="Gene3D" id="3.30.60.270">
    <property type="match status" value="1"/>
</dbReference>
<accession>A0A9D4F186</accession>
<feature type="transmembrane region" description="Helical" evidence="5">
    <location>
        <begin position="904"/>
        <end position="927"/>
    </location>
</feature>
<dbReference type="GO" id="GO:0006892">
    <property type="term" value="P:post-Golgi vesicle-mediated transport"/>
    <property type="evidence" value="ECO:0007669"/>
    <property type="project" value="TreeGrafter"/>
</dbReference>
<evidence type="ECO:0000256" key="2">
    <source>
        <dbReference type="ARBA" id="ARBA00010818"/>
    </source>
</evidence>
<dbReference type="PANTHER" id="PTHR12106">
    <property type="entry name" value="SORTILIN RELATED"/>
    <property type="match status" value="1"/>
</dbReference>
<dbReference type="InterPro" id="IPR035986">
    <property type="entry name" value="PKD_dom_sf"/>
</dbReference>
<dbReference type="SUPFAM" id="SSF49299">
    <property type="entry name" value="PKD domain"/>
    <property type="match status" value="2"/>
</dbReference>
<keyword evidence="5" id="KW-0812">Transmembrane</keyword>
<evidence type="ECO:0000256" key="1">
    <source>
        <dbReference type="ARBA" id="ARBA00004479"/>
    </source>
</evidence>
<dbReference type="GO" id="GO:0016020">
    <property type="term" value="C:membrane"/>
    <property type="evidence" value="ECO:0007669"/>
    <property type="project" value="UniProtKB-SubCell"/>
</dbReference>
<name>A0A9D4F186_DREPO</name>
<organism evidence="7 8">
    <name type="scientific">Dreissena polymorpha</name>
    <name type="common">Zebra mussel</name>
    <name type="synonym">Mytilus polymorpha</name>
    <dbReference type="NCBI Taxonomy" id="45954"/>
    <lineage>
        <taxon>Eukaryota</taxon>
        <taxon>Metazoa</taxon>
        <taxon>Spiralia</taxon>
        <taxon>Lophotrochozoa</taxon>
        <taxon>Mollusca</taxon>
        <taxon>Bivalvia</taxon>
        <taxon>Autobranchia</taxon>
        <taxon>Heteroconchia</taxon>
        <taxon>Euheterodonta</taxon>
        <taxon>Imparidentia</taxon>
        <taxon>Neoheterodontei</taxon>
        <taxon>Myida</taxon>
        <taxon>Dreissenoidea</taxon>
        <taxon>Dreissenidae</taxon>
        <taxon>Dreissena</taxon>
    </lineage>
</organism>
<dbReference type="Gene3D" id="2.10.70.80">
    <property type="match status" value="1"/>
</dbReference>
<evidence type="ECO:0000259" key="6">
    <source>
        <dbReference type="PROSITE" id="PS50093"/>
    </source>
</evidence>
<keyword evidence="4" id="KW-0325">Glycoprotein</keyword>
<comment type="subcellular location">
    <subcellularLocation>
        <location evidence="1">Membrane</location>
        <topology evidence="1">Single-pass type I membrane protein</topology>
    </subcellularLocation>
</comment>
<dbReference type="SMART" id="SM00602">
    <property type="entry name" value="VPS10"/>
    <property type="match status" value="1"/>
</dbReference>
<dbReference type="PANTHER" id="PTHR12106:SF47">
    <property type="entry name" value="VPS10 DOMAIN-CONTAINING RECEPTOR SORCS3-LIKE"/>
    <property type="match status" value="1"/>
</dbReference>
<keyword evidence="5" id="KW-1133">Transmembrane helix</keyword>